<dbReference type="AlphaFoldDB" id="A0A9D4LST5"/>
<dbReference type="GO" id="GO:0003676">
    <property type="term" value="F:nucleic acid binding"/>
    <property type="evidence" value="ECO:0007669"/>
    <property type="project" value="InterPro"/>
</dbReference>
<feature type="region of interest" description="Disordered" evidence="1">
    <location>
        <begin position="42"/>
        <end position="73"/>
    </location>
</feature>
<evidence type="ECO:0000256" key="1">
    <source>
        <dbReference type="SAM" id="MobiDB-lite"/>
    </source>
</evidence>
<name>A0A9D4LST5_DREPO</name>
<proteinExistence type="predicted"/>
<sequence length="108" mass="12559">MVTNEYLQDESLVRMEWPAKSPDLNPKEHAWDMLHGAIYACPVKPGPTTSPPRRKGSNPTRQHPWANQQHEKAMPISNQCQWEPYTILKRSFHCLKTFTIISILTHMH</sequence>
<keyword evidence="3" id="KW-1185">Reference proteome</keyword>
<evidence type="ECO:0000313" key="3">
    <source>
        <dbReference type="Proteomes" id="UP000828390"/>
    </source>
</evidence>
<comment type="caution">
    <text evidence="2">The sequence shown here is derived from an EMBL/GenBank/DDBJ whole genome shotgun (WGS) entry which is preliminary data.</text>
</comment>
<reference evidence="2" key="2">
    <citation type="submission" date="2020-11" db="EMBL/GenBank/DDBJ databases">
        <authorList>
            <person name="McCartney M.A."/>
            <person name="Auch B."/>
            <person name="Kono T."/>
            <person name="Mallez S."/>
            <person name="Becker A."/>
            <person name="Gohl D.M."/>
            <person name="Silverstein K.A.T."/>
            <person name="Koren S."/>
            <person name="Bechman K.B."/>
            <person name="Herman A."/>
            <person name="Abrahante J.E."/>
            <person name="Garbe J."/>
        </authorList>
    </citation>
    <scope>NUCLEOTIDE SEQUENCE</scope>
    <source>
        <strain evidence="2">Duluth1</strain>
        <tissue evidence="2">Whole animal</tissue>
    </source>
</reference>
<evidence type="ECO:0000313" key="2">
    <source>
        <dbReference type="EMBL" id="KAH3863134.1"/>
    </source>
</evidence>
<gene>
    <name evidence="2" type="ORF">DPMN_026112</name>
</gene>
<evidence type="ECO:0008006" key="4">
    <source>
        <dbReference type="Google" id="ProtNLM"/>
    </source>
</evidence>
<dbReference type="EMBL" id="JAIWYP010000002">
    <property type="protein sequence ID" value="KAH3863134.1"/>
    <property type="molecule type" value="Genomic_DNA"/>
</dbReference>
<dbReference type="Gene3D" id="3.30.420.10">
    <property type="entry name" value="Ribonuclease H-like superfamily/Ribonuclease H"/>
    <property type="match status" value="1"/>
</dbReference>
<protein>
    <recommendedName>
        <fullName evidence="4">Tc1-like transposase DDE domain-containing protein</fullName>
    </recommendedName>
</protein>
<organism evidence="2 3">
    <name type="scientific">Dreissena polymorpha</name>
    <name type="common">Zebra mussel</name>
    <name type="synonym">Mytilus polymorpha</name>
    <dbReference type="NCBI Taxonomy" id="45954"/>
    <lineage>
        <taxon>Eukaryota</taxon>
        <taxon>Metazoa</taxon>
        <taxon>Spiralia</taxon>
        <taxon>Lophotrochozoa</taxon>
        <taxon>Mollusca</taxon>
        <taxon>Bivalvia</taxon>
        <taxon>Autobranchia</taxon>
        <taxon>Heteroconchia</taxon>
        <taxon>Euheterodonta</taxon>
        <taxon>Imparidentia</taxon>
        <taxon>Neoheterodontei</taxon>
        <taxon>Myida</taxon>
        <taxon>Dreissenoidea</taxon>
        <taxon>Dreissenidae</taxon>
        <taxon>Dreissena</taxon>
    </lineage>
</organism>
<feature type="compositionally biased region" description="Polar residues" evidence="1">
    <location>
        <begin position="57"/>
        <end position="68"/>
    </location>
</feature>
<dbReference type="Proteomes" id="UP000828390">
    <property type="component" value="Unassembled WGS sequence"/>
</dbReference>
<accession>A0A9D4LST5</accession>
<dbReference type="InterPro" id="IPR036397">
    <property type="entry name" value="RNaseH_sf"/>
</dbReference>
<reference evidence="2" key="1">
    <citation type="journal article" date="2019" name="bioRxiv">
        <title>The Genome of the Zebra Mussel, Dreissena polymorpha: A Resource for Invasive Species Research.</title>
        <authorList>
            <person name="McCartney M.A."/>
            <person name="Auch B."/>
            <person name="Kono T."/>
            <person name="Mallez S."/>
            <person name="Zhang Y."/>
            <person name="Obille A."/>
            <person name="Becker A."/>
            <person name="Abrahante J.E."/>
            <person name="Garbe J."/>
            <person name="Badalamenti J.P."/>
            <person name="Herman A."/>
            <person name="Mangelson H."/>
            <person name="Liachko I."/>
            <person name="Sullivan S."/>
            <person name="Sone E.D."/>
            <person name="Koren S."/>
            <person name="Silverstein K.A.T."/>
            <person name="Beckman K.B."/>
            <person name="Gohl D.M."/>
        </authorList>
    </citation>
    <scope>NUCLEOTIDE SEQUENCE</scope>
    <source>
        <strain evidence="2">Duluth1</strain>
        <tissue evidence="2">Whole animal</tissue>
    </source>
</reference>